<feature type="domain" description="Histidine kinase" evidence="4">
    <location>
        <begin position="180"/>
        <end position="393"/>
    </location>
</feature>
<dbReference type="InterPro" id="IPR004358">
    <property type="entry name" value="Sig_transdc_His_kin-like_C"/>
</dbReference>
<dbReference type="GO" id="GO:0000155">
    <property type="term" value="F:phosphorelay sensor kinase activity"/>
    <property type="evidence" value="ECO:0007669"/>
    <property type="project" value="InterPro"/>
</dbReference>
<dbReference type="PRINTS" id="PR00344">
    <property type="entry name" value="BCTRLSENSOR"/>
</dbReference>
<dbReference type="InterPro" id="IPR029016">
    <property type="entry name" value="GAF-like_dom_sf"/>
</dbReference>
<dbReference type="Proteomes" id="UP000270046">
    <property type="component" value="Chromosome"/>
</dbReference>
<dbReference type="EC" id="2.7.13.3" evidence="2"/>
<comment type="catalytic activity">
    <reaction evidence="1">
        <text>ATP + protein L-histidine = ADP + protein N-phospho-L-histidine.</text>
        <dbReference type="EC" id="2.7.13.3"/>
    </reaction>
</comment>
<dbReference type="PROSITE" id="PS50109">
    <property type="entry name" value="HIS_KIN"/>
    <property type="match status" value="1"/>
</dbReference>
<dbReference type="AlphaFoldDB" id="A0A494VL52"/>
<name>A0A494VL52_9SPHI</name>
<dbReference type="InterPro" id="IPR036097">
    <property type="entry name" value="HisK_dim/P_sf"/>
</dbReference>
<dbReference type="InterPro" id="IPR003018">
    <property type="entry name" value="GAF"/>
</dbReference>
<dbReference type="SMART" id="SM00065">
    <property type="entry name" value="GAF"/>
    <property type="match status" value="1"/>
</dbReference>
<keyword evidence="3" id="KW-0597">Phosphoprotein</keyword>
<dbReference type="Gene3D" id="1.10.287.130">
    <property type="match status" value="1"/>
</dbReference>
<dbReference type="SUPFAM" id="SSF55781">
    <property type="entry name" value="GAF domain-like"/>
    <property type="match status" value="1"/>
</dbReference>
<dbReference type="InterPro" id="IPR003594">
    <property type="entry name" value="HATPase_dom"/>
</dbReference>
<dbReference type="InterPro" id="IPR036890">
    <property type="entry name" value="HATPase_C_sf"/>
</dbReference>
<dbReference type="Pfam" id="PF02518">
    <property type="entry name" value="HATPase_c"/>
    <property type="match status" value="1"/>
</dbReference>
<dbReference type="SMART" id="SM00388">
    <property type="entry name" value="HisKA"/>
    <property type="match status" value="1"/>
</dbReference>
<evidence type="ECO:0000313" key="6">
    <source>
        <dbReference type="Proteomes" id="UP000270046"/>
    </source>
</evidence>
<evidence type="ECO:0000256" key="1">
    <source>
        <dbReference type="ARBA" id="ARBA00000085"/>
    </source>
</evidence>
<dbReference type="Pfam" id="PF01590">
    <property type="entry name" value="GAF"/>
    <property type="match status" value="1"/>
</dbReference>
<keyword evidence="6" id="KW-1185">Reference proteome</keyword>
<dbReference type="RefSeq" id="WP_119409545.1">
    <property type="nucleotide sequence ID" value="NZ_CP032869.1"/>
</dbReference>
<accession>A0A494VL52</accession>
<organism evidence="5 6">
    <name type="scientific">Mucilaginibacter celer</name>
    <dbReference type="NCBI Taxonomy" id="2305508"/>
    <lineage>
        <taxon>Bacteria</taxon>
        <taxon>Pseudomonadati</taxon>
        <taxon>Bacteroidota</taxon>
        <taxon>Sphingobacteriia</taxon>
        <taxon>Sphingobacteriales</taxon>
        <taxon>Sphingobacteriaceae</taxon>
        <taxon>Mucilaginibacter</taxon>
    </lineage>
</organism>
<protein>
    <recommendedName>
        <fullName evidence="2">histidine kinase</fullName>
        <ecNumber evidence="2">2.7.13.3</ecNumber>
    </recommendedName>
</protein>
<dbReference type="Gene3D" id="3.30.565.10">
    <property type="entry name" value="Histidine kinase-like ATPase, C-terminal domain"/>
    <property type="match status" value="1"/>
</dbReference>
<proteinExistence type="predicted"/>
<dbReference type="PANTHER" id="PTHR43102">
    <property type="entry name" value="SLR1143 PROTEIN"/>
    <property type="match status" value="1"/>
</dbReference>
<evidence type="ECO:0000313" key="5">
    <source>
        <dbReference type="EMBL" id="AYL95937.1"/>
    </source>
</evidence>
<dbReference type="KEGG" id="muh:HYN43_011845"/>
<dbReference type="PANTHER" id="PTHR43102:SF2">
    <property type="entry name" value="GAF DOMAIN-CONTAINING PROTEIN"/>
    <property type="match status" value="1"/>
</dbReference>
<dbReference type="SUPFAM" id="SSF55874">
    <property type="entry name" value="ATPase domain of HSP90 chaperone/DNA topoisomerase II/histidine kinase"/>
    <property type="match status" value="1"/>
</dbReference>
<dbReference type="SUPFAM" id="SSF47384">
    <property type="entry name" value="Homodimeric domain of signal transducing histidine kinase"/>
    <property type="match status" value="1"/>
</dbReference>
<evidence type="ECO:0000259" key="4">
    <source>
        <dbReference type="PROSITE" id="PS50109"/>
    </source>
</evidence>
<dbReference type="SMART" id="SM00387">
    <property type="entry name" value="HATPase_c"/>
    <property type="match status" value="1"/>
</dbReference>
<sequence length="393" mass="43965">MIEARLPENEEARLQDLYRTGLLDSPQEDEFNDIVKFASSLCNMPISLISLVDANRQWFKARVGLEAPQTNREISFCSHAILQDQLFEIPDASQDNRFFDNPLVTDFPAIRFYAGMPLVTGNGNRLGTLCVIDKTPRHLTDEQKFGLKVLAANVIKIAELRIKNKRLHYLSETQKTVISILAHDVRNPLASIKSIIGFKQSDILSATDAAEMIDMVSDQLDSTIGMVDNVVRWGELQIKFARFNYTDFNLHELVESVFASELLNAHNKDNMLINNVFIETLVNSDMQAIEFILRNLVSNANKYTQNGFITVNMSQLDKHLVIEVTDTGVGMPADKAEKLLSASKEDNNSTLGTNNEKGSGLGLLLVREFIDRLNGKITVKSEIGVGTSFKIVI</sequence>
<dbReference type="OrthoDB" id="9811889at2"/>
<evidence type="ECO:0000256" key="2">
    <source>
        <dbReference type="ARBA" id="ARBA00012438"/>
    </source>
</evidence>
<dbReference type="InterPro" id="IPR003661">
    <property type="entry name" value="HisK_dim/P_dom"/>
</dbReference>
<dbReference type="EMBL" id="CP032869">
    <property type="protein sequence ID" value="AYL95937.1"/>
    <property type="molecule type" value="Genomic_DNA"/>
</dbReference>
<dbReference type="CDD" id="cd00082">
    <property type="entry name" value="HisKA"/>
    <property type="match status" value="1"/>
</dbReference>
<gene>
    <name evidence="5" type="ORF">HYN43_011845</name>
</gene>
<evidence type="ECO:0000256" key="3">
    <source>
        <dbReference type="ARBA" id="ARBA00022553"/>
    </source>
</evidence>
<dbReference type="InterPro" id="IPR005467">
    <property type="entry name" value="His_kinase_dom"/>
</dbReference>
<dbReference type="Gene3D" id="3.30.450.40">
    <property type="match status" value="1"/>
</dbReference>
<reference evidence="5 6" key="1">
    <citation type="submission" date="2018-10" db="EMBL/GenBank/DDBJ databases">
        <title>Genome sequencing of Mucilaginibacter sp. HYN0043.</title>
        <authorList>
            <person name="Kim M."/>
            <person name="Yi H."/>
        </authorList>
    </citation>
    <scope>NUCLEOTIDE SEQUENCE [LARGE SCALE GENOMIC DNA]</scope>
    <source>
        <strain evidence="5 6">HYN0043</strain>
    </source>
</reference>